<accession>A0A8H8NNU1</accession>
<dbReference type="Gene3D" id="1.20.58.120">
    <property type="entry name" value="BAG domain"/>
    <property type="match status" value="1"/>
</dbReference>
<dbReference type="InterPro" id="IPR036533">
    <property type="entry name" value="BAG_dom_sf"/>
</dbReference>
<dbReference type="Pfam" id="PF02179">
    <property type="entry name" value="BAG"/>
    <property type="match status" value="1"/>
</dbReference>
<dbReference type="InterPro" id="IPR003103">
    <property type="entry name" value="BAG_domain"/>
</dbReference>
<dbReference type="SUPFAM" id="SSF63491">
    <property type="entry name" value="BAG domain"/>
    <property type="match status" value="1"/>
</dbReference>
<evidence type="ECO:0000259" key="2">
    <source>
        <dbReference type="PROSITE" id="PS51035"/>
    </source>
</evidence>
<dbReference type="AlphaFoldDB" id="A0A8H8NNU1"/>
<organism evidence="3 4">
    <name type="scientific">Rhizoctonia solani</name>
    <dbReference type="NCBI Taxonomy" id="456999"/>
    <lineage>
        <taxon>Eukaryota</taxon>
        <taxon>Fungi</taxon>
        <taxon>Dikarya</taxon>
        <taxon>Basidiomycota</taxon>
        <taxon>Agaricomycotina</taxon>
        <taxon>Agaricomycetes</taxon>
        <taxon>Cantharellales</taxon>
        <taxon>Ceratobasidiaceae</taxon>
        <taxon>Rhizoctonia</taxon>
    </lineage>
</organism>
<dbReference type="EMBL" id="CP059658">
    <property type="protein sequence ID" value="QRW15771.1"/>
    <property type="molecule type" value="Genomic_DNA"/>
</dbReference>
<evidence type="ECO:0000313" key="3">
    <source>
        <dbReference type="EMBL" id="QRW15771.1"/>
    </source>
</evidence>
<sequence>MVSRSSYSNGESPITPSYHHEFTSQYARPFAQVTPVSSYPYIPHNATAQEHEACSDRIRAIRARSNIYTRSIYSETSKPEVYRARPETNISGIDTLAGRLTVSESFTDTRISGEESDSSGPYTPHGSEHSLWKDLINGVAEPELDGHSYLPETKAYSGSQNYYPPAPPIIPEQERMTELPFNDFTTPASSTAHKELGQVVYEFHTLILGFKFPSNLEFTTPGAGELPRMMLTPTSKPLLEHNHKLEKLLERLDAIESHGNEEIQRMRKQAVERMLSELDRLKRMESMALYNFNYERGISA</sequence>
<gene>
    <name evidence="3" type="ORF">RhiXN_03772</name>
</gene>
<name>A0A8H8NNU1_9AGAM</name>
<evidence type="ECO:0000256" key="1">
    <source>
        <dbReference type="SAM" id="MobiDB-lite"/>
    </source>
</evidence>
<proteinExistence type="predicted"/>
<feature type="domain" description="BAG" evidence="2">
    <location>
        <begin position="245"/>
        <end position="282"/>
    </location>
</feature>
<dbReference type="PROSITE" id="PS51035">
    <property type="entry name" value="BAG"/>
    <property type="match status" value="1"/>
</dbReference>
<dbReference type="GO" id="GO:0051087">
    <property type="term" value="F:protein-folding chaperone binding"/>
    <property type="evidence" value="ECO:0007669"/>
    <property type="project" value="InterPro"/>
</dbReference>
<reference evidence="3" key="1">
    <citation type="submission" date="2020-05" db="EMBL/GenBank/DDBJ databases">
        <title>Evolutionary and genomic comparisons of hybrid uninucleate and nonhybrid Rhizoctonia fungi.</title>
        <authorList>
            <person name="Li C."/>
            <person name="Chen X."/>
        </authorList>
    </citation>
    <scope>NUCLEOTIDE SEQUENCE</scope>
    <source>
        <strain evidence="3">AG-1 IA</strain>
    </source>
</reference>
<feature type="region of interest" description="Disordered" evidence="1">
    <location>
        <begin position="108"/>
        <end position="128"/>
    </location>
</feature>
<dbReference type="GeneID" id="67026052"/>
<protein>
    <submittedName>
        <fullName evidence="3">BAG domain protein</fullName>
    </submittedName>
</protein>
<dbReference type="Proteomes" id="UP000650533">
    <property type="component" value="Chromosome 1"/>
</dbReference>
<dbReference type="RefSeq" id="XP_043176008.1">
    <property type="nucleotide sequence ID" value="XM_043323589.1"/>
</dbReference>
<evidence type="ECO:0000313" key="4">
    <source>
        <dbReference type="Proteomes" id="UP000650533"/>
    </source>
</evidence>
<dbReference type="KEGG" id="rsx:RhiXN_03772"/>